<proteinExistence type="predicted"/>
<organism evidence="1">
    <name type="scientific">uncultured bacterium</name>
    <name type="common">gcode 4</name>
    <dbReference type="NCBI Taxonomy" id="1234023"/>
    <lineage>
        <taxon>Bacteria</taxon>
        <taxon>environmental samples</taxon>
    </lineage>
</organism>
<protein>
    <submittedName>
        <fullName evidence="1">Uncharacterized protein</fullName>
    </submittedName>
</protein>
<comment type="caution">
    <text evidence="1">The sequence shown here is derived from an EMBL/GenBank/DDBJ whole genome shotgun (WGS) entry which is preliminary data.</text>
</comment>
<evidence type="ECO:0000313" key="1">
    <source>
        <dbReference type="EMBL" id="EKE26596.1"/>
    </source>
</evidence>
<sequence>MHWSVLKNGYSEENNLIPNFWCLDLATSIWNIVKSILSKRKDILDEFFFETYLMIFQKILVRAFTIDKICLPLATNTQEDEKWSNIISTVIWNWNNEIEYVNYWYIKATWLDKISNGQWEKVLWSEKSQLNILEKIKLLSKTKIIHKKYWEINMLYALIYDDETLERVVCKVNSLEKWPWYVDEHFKMKLTWRTLIWNTIKNQKFGWSVRTWLDVTDIEWFNDLLKSNTSWESNFNFQKNVTSFQRWIMKTLEDMCSASIELLIFDQTKEQEELFSNIDIRTIDEQKTAFFEKFKQSIDSIENIDLKKRFFKIINCYTKIKPDTEDDDERIRLENIEKIKEEIIKSCLKEFWLTQEIKNNIAKKLNIWQDSLRWLSKEDNKKIQAFALKNEKVLDSFQKKALQNVFEIIENIIILEKKFEELDKYATIWDIIVNFWPILVHLVHNNEYFHNKKFTDVIQLTNREIDNLIVMWSFWSRIYWDWKFEWFLSSIDKLPKWESLTNNAIIKRQKDWDLVDVLLNWHKCSNAWSKVFVWITTSPLKKIILKADETVDLLDLS</sequence>
<name>K2F698_9BACT</name>
<accession>K2F698</accession>
<gene>
    <name evidence="1" type="ORF">ACD_4C00234G0004</name>
</gene>
<dbReference type="AlphaFoldDB" id="K2F698"/>
<reference evidence="1" key="1">
    <citation type="journal article" date="2012" name="Science">
        <title>Fermentation, hydrogen, and sulfur metabolism in multiple uncultivated bacterial phyla.</title>
        <authorList>
            <person name="Wrighton K.C."/>
            <person name="Thomas B.C."/>
            <person name="Sharon I."/>
            <person name="Miller C.S."/>
            <person name="Castelle C.J."/>
            <person name="VerBerkmoes N.C."/>
            <person name="Wilkins M.J."/>
            <person name="Hettich R.L."/>
            <person name="Lipton M.S."/>
            <person name="Williams K.H."/>
            <person name="Long P.E."/>
            <person name="Banfield J.F."/>
        </authorList>
    </citation>
    <scope>NUCLEOTIDE SEQUENCE [LARGE SCALE GENOMIC DNA]</scope>
</reference>
<dbReference type="EMBL" id="AMFJ01000750">
    <property type="protein sequence ID" value="EKE26596.1"/>
    <property type="molecule type" value="Genomic_DNA"/>
</dbReference>